<keyword evidence="3" id="KW-1185">Reference proteome</keyword>
<keyword evidence="1" id="KW-0732">Signal</keyword>
<protein>
    <submittedName>
        <fullName evidence="2">Uncharacterized protein</fullName>
    </submittedName>
</protein>
<dbReference type="KEGG" id="dpx:DAPPUDRAFT_233568"/>
<feature type="chain" id="PRO_5003240353" evidence="1">
    <location>
        <begin position="22"/>
        <end position="268"/>
    </location>
</feature>
<evidence type="ECO:0000313" key="3">
    <source>
        <dbReference type="Proteomes" id="UP000000305"/>
    </source>
</evidence>
<dbReference type="HOGENOM" id="CLU_1039219_0_0_1"/>
<gene>
    <name evidence="2" type="ORF">DAPPUDRAFT_233568</name>
</gene>
<evidence type="ECO:0000256" key="1">
    <source>
        <dbReference type="SAM" id="SignalP"/>
    </source>
</evidence>
<feature type="signal peptide" evidence="1">
    <location>
        <begin position="1"/>
        <end position="21"/>
    </location>
</feature>
<sequence>MKFPRIFQFFYLLAIGGYSSSSSSKLRDRWHTVSSFPALATNLIRRIASSKQTQGINLSERDSPTGSRRYVISDESPTYITPSLSPTADGRGTYKVRDMSTDWLAQHGSQLPDVTGLFNDPYDTGEDGTTALLADVHRHSSLIKTIVPAPPSLYLPAVMRGMSDSYLRELEFLRVPCQMLEDPSDCDGYSLLFKQSIAGSFLRECEIDKSHNAQKTRCDPLLFPADFSEYRLLRLIENFLLQKPIMLLSPNNIEFTLRNIRSNQHTFE</sequence>
<dbReference type="Proteomes" id="UP000000305">
    <property type="component" value="Unassembled WGS sequence"/>
</dbReference>
<reference evidence="2 3" key="1">
    <citation type="journal article" date="2011" name="Science">
        <title>The ecoresponsive genome of Daphnia pulex.</title>
        <authorList>
            <person name="Colbourne J.K."/>
            <person name="Pfrender M.E."/>
            <person name="Gilbert D."/>
            <person name="Thomas W.K."/>
            <person name="Tucker A."/>
            <person name="Oakley T.H."/>
            <person name="Tokishita S."/>
            <person name="Aerts A."/>
            <person name="Arnold G.J."/>
            <person name="Basu M.K."/>
            <person name="Bauer D.J."/>
            <person name="Caceres C.E."/>
            <person name="Carmel L."/>
            <person name="Casola C."/>
            <person name="Choi J.H."/>
            <person name="Detter J.C."/>
            <person name="Dong Q."/>
            <person name="Dusheyko S."/>
            <person name="Eads B.D."/>
            <person name="Frohlich T."/>
            <person name="Geiler-Samerotte K.A."/>
            <person name="Gerlach D."/>
            <person name="Hatcher P."/>
            <person name="Jogdeo S."/>
            <person name="Krijgsveld J."/>
            <person name="Kriventseva E.V."/>
            <person name="Kultz D."/>
            <person name="Laforsch C."/>
            <person name="Lindquist E."/>
            <person name="Lopez J."/>
            <person name="Manak J.R."/>
            <person name="Muller J."/>
            <person name="Pangilinan J."/>
            <person name="Patwardhan R.P."/>
            <person name="Pitluck S."/>
            <person name="Pritham E.J."/>
            <person name="Rechtsteiner A."/>
            <person name="Rho M."/>
            <person name="Rogozin I.B."/>
            <person name="Sakarya O."/>
            <person name="Salamov A."/>
            <person name="Schaack S."/>
            <person name="Shapiro H."/>
            <person name="Shiga Y."/>
            <person name="Skalitzky C."/>
            <person name="Smith Z."/>
            <person name="Souvorov A."/>
            <person name="Sung W."/>
            <person name="Tang Z."/>
            <person name="Tsuchiya D."/>
            <person name="Tu H."/>
            <person name="Vos H."/>
            <person name="Wang M."/>
            <person name="Wolf Y.I."/>
            <person name="Yamagata H."/>
            <person name="Yamada T."/>
            <person name="Ye Y."/>
            <person name="Shaw J.R."/>
            <person name="Andrews J."/>
            <person name="Crease T.J."/>
            <person name="Tang H."/>
            <person name="Lucas S.M."/>
            <person name="Robertson H.M."/>
            <person name="Bork P."/>
            <person name="Koonin E.V."/>
            <person name="Zdobnov E.M."/>
            <person name="Grigoriev I.V."/>
            <person name="Lynch M."/>
            <person name="Boore J.L."/>
        </authorList>
    </citation>
    <scope>NUCLEOTIDE SEQUENCE [LARGE SCALE GENOMIC DNA]</scope>
</reference>
<dbReference type="OrthoDB" id="6347097at2759"/>
<dbReference type="EMBL" id="GL732525">
    <property type="protein sequence ID" value="EFX89166.1"/>
    <property type="molecule type" value="Genomic_DNA"/>
</dbReference>
<dbReference type="AlphaFoldDB" id="E9FV54"/>
<name>E9FV54_DAPPU</name>
<proteinExistence type="predicted"/>
<dbReference type="InParanoid" id="E9FV54"/>
<evidence type="ECO:0000313" key="2">
    <source>
        <dbReference type="EMBL" id="EFX89166.1"/>
    </source>
</evidence>
<organism evidence="2 3">
    <name type="scientific">Daphnia pulex</name>
    <name type="common">Water flea</name>
    <dbReference type="NCBI Taxonomy" id="6669"/>
    <lineage>
        <taxon>Eukaryota</taxon>
        <taxon>Metazoa</taxon>
        <taxon>Ecdysozoa</taxon>
        <taxon>Arthropoda</taxon>
        <taxon>Crustacea</taxon>
        <taxon>Branchiopoda</taxon>
        <taxon>Diplostraca</taxon>
        <taxon>Cladocera</taxon>
        <taxon>Anomopoda</taxon>
        <taxon>Daphniidae</taxon>
        <taxon>Daphnia</taxon>
    </lineage>
</organism>
<accession>E9FV54</accession>